<dbReference type="EMBL" id="JBHSDK010000012">
    <property type="protein sequence ID" value="MFC4335247.1"/>
    <property type="molecule type" value="Genomic_DNA"/>
</dbReference>
<sequence>MDEKITQTLDRVKVKRRRADAGRLVEIMSEVTGEEPVLWPGNIIGFGSYHYKYASGREGDTVKVGFAPRAAALTLYGLIQRYGEDTAALENDELLQNLGTFTTGVGCLYIKYLDDVDEAVLRELIRKGYEAG</sequence>
<evidence type="ECO:0000259" key="1">
    <source>
        <dbReference type="Pfam" id="PF08818"/>
    </source>
</evidence>
<keyword evidence="3" id="KW-1185">Reference proteome</keyword>
<reference evidence="3" key="1">
    <citation type="journal article" date="2019" name="Int. J. Syst. Evol. Microbiol.">
        <title>The Global Catalogue of Microorganisms (GCM) 10K type strain sequencing project: providing services to taxonomists for standard genome sequencing and annotation.</title>
        <authorList>
            <consortium name="The Broad Institute Genomics Platform"/>
            <consortium name="The Broad Institute Genome Sequencing Center for Infectious Disease"/>
            <person name="Wu L."/>
            <person name="Ma J."/>
        </authorList>
    </citation>
    <scope>NUCLEOTIDE SEQUENCE [LARGE SCALE GENOMIC DNA]</scope>
    <source>
        <strain evidence="3">IBRC-M 10908</strain>
    </source>
</reference>
<proteinExistence type="predicted"/>
<evidence type="ECO:0000313" key="2">
    <source>
        <dbReference type="EMBL" id="MFC4335247.1"/>
    </source>
</evidence>
<protein>
    <submittedName>
        <fullName evidence="2">DUF1801 domain-containing protein</fullName>
    </submittedName>
</protein>
<comment type="caution">
    <text evidence="2">The sequence shown here is derived from an EMBL/GenBank/DDBJ whole genome shotgun (WGS) entry which is preliminary data.</text>
</comment>
<feature type="domain" description="YdhG-like" evidence="1">
    <location>
        <begin position="17"/>
        <end position="127"/>
    </location>
</feature>
<accession>A0ABV8TX39</accession>
<dbReference type="Pfam" id="PF08818">
    <property type="entry name" value="DUF1801"/>
    <property type="match status" value="1"/>
</dbReference>
<dbReference type="InterPro" id="IPR014922">
    <property type="entry name" value="YdhG-like"/>
</dbReference>
<name>A0ABV8TX39_9ACTN</name>
<dbReference type="Proteomes" id="UP001595823">
    <property type="component" value="Unassembled WGS sequence"/>
</dbReference>
<gene>
    <name evidence="2" type="ORF">ACFPET_08560</name>
</gene>
<organism evidence="2 3">
    <name type="scientific">Salininema proteolyticum</name>
    <dbReference type="NCBI Taxonomy" id="1607685"/>
    <lineage>
        <taxon>Bacteria</taxon>
        <taxon>Bacillati</taxon>
        <taxon>Actinomycetota</taxon>
        <taxon>Actinomycetes</taxon>
        <taxon>Glycomycetales</taxon>
        <taxon>Glycomycetaceae</taxon>
        <taxon>Salininema</taxon>
    </lineage>
</organism>
<dbReference type="RefSeq" id="WP_380619767.1">
    <property type="nucleotide sequence ID" value="NZ_JBHSDK010000012.1"/>
</dbReference>
<evidence type="ECO:0000313" key="3">
    <source>
        <dbReference type="Proteomes" id="UP001595823"/>
    </source>
</evidence>